<name>A0A7C5EPH2_9BACT</name>
<dbReference type="Gene3D" id="3.30.420.240">
    <property type="match status" value="1"/>
</dbReference>
<accession>A0A7C5EPH2</accession>
<proteinExistence type="predicted"/>
<dbReference type="InterPro" id="IPR046461">
    <property type="entry name" value="TerL_ATPase"/>
</dbReference>
<evidence type="ECO:0000313" key="2">
    <source>
        <dbReference type="EMBL" id="HGZ11498.1"/>
    </source>
</evidence>
<reference evidence="2" key="1">
    <citation type="journal article" date="2020" name="mSystems">
        <title>Genome- and Community-Level Interaction Insights into Carbon Utilization and Element Cycling Functions of Hydrothermarchaeota in Hydrothermal Sediment.</title>
        <authorList>
            <person name="Zhou Z."/>
            <person name="Liu Y."/>
            <person name="Xu W."/>
            <person name="Pan J."/>
            <person name="Luo Z.H."/>
            <person name="Li M."/>
        </authorList>
    </citation>
    <scope>NUCLEOTIDE SEQUENCE [LARGE SCALE GENOMIC DNA]</scope>
    <source>
        <strain evidence="2">SpSt-853</strain>
    </source>
</reference>
<dbReference type="AlphaFoldDB" id="A0A7C5EPH2"/>
<dbReference type="Pfam" id="PF03354">
    <property type="entry name" value="TerL_ATPase"/>
    <property type="match status" value="1"/>
</dbReference>
<evidence type="ECO:0000259" key="1">
    <source>
        <dbReference type="Pfam" id="PF03354"/>
    </source>
</evidence>
<protein>
    <recommendedName>
        <fullName evidence="1">Terminase large subunit-like ATPase domain-containing protein</fullName>
    </recommendedName>
</protein>
<dbReference type="Gene3D" id="3.40.50.300">
    <property type="entry name" value="P-loop containing nucleotide triphosphate hydrolases"/>
    <property type="match status" value="1"/>
</dbReference>
<dbReference type="InterPro" id="IPR027417">
    <property type="entry name" value="P-loop_NTPase"/>
</dbReference>
<feature type="domain" description="Terminase large subunit-like ATPase" evidence="1">
    <location>
        <begin position="53"/>
        <end position="182"/>
    </location>
</feature>
<dbReference type="EMBL" id="DTKJ01000035">
    <property type="protein sequence ID" value="HGZ11498.1"/>
    <property type="molecule type" value="Genomic_DNA"/>
</dbReference>
<comment type="caution">
    <text evidence="2">The sequence shown here is derived from an EMBL/GenBank/DDBJ whole genome shotgun (WGS) entry which is preliminary data.</text>
</comment>
<sequence length="488" mass="54925">MHINIIQTVHDKNLLGKYFKDLSTWGAWLVFLQGLFGLSVPRREWPFYRKCTGGVFPQGKKYREAWVVAGRRSGKSFIASVVAVFLACFRDYRNRLSAGERAHILLVAADRNQAQVLMNYIRGFLKDNRMLARMMEAERAESIDLTNRVTIQIATSSYRALRGYTLAAAICDEVAFWRSDDGANPATEVLRSLRPALASIPHSMLLCISSPYMRSGPVWDIYRKHYGRASDVLVWQAPTLVMNPTIDPDLVARDLEADPEAAKSEWEAEFRSDLETFLPLEALQSVVIPGRHEISPQAGVSYAAFADPSGGRGDAAALAIAHTEGERVVLDLARRWPAPHNPQSVIQEMAEVLRAYGVRRVVGDRYAGEWPRQEFSRHQIGYDPAPQDKSRIYLDFLPLVLSGRCELLDLKRLINELRNLVRRPRSGGRDLVDHPPRDSDDLANAVAGAVTLAGAGMVRPQARVRWISTESPWRRLSDLHELFYGGHR</sequence>
<organism evidence="2">
    <name type="scientific">Desulfobacca acetoxidans</name>
    <dbReference type="NCBI Taxonomy" id="60893"/>
    <lineage>
        <taxon>Bacteria</taxon>
        <taxon>Pseudomonadati</taxon>
        <taxon>Thermodesulfobacteriota</taxon>
        <taxon>Desulfobaccia</taxon>
        <taxon>Desulfobaccales</taxon>
        <taxon>Desulfobaccaceae</taxon>
        <taxon>Desulfobacca</taxon>
    </lineage>
</organism>
<gene>
    <name evidence="2" type="ORF">ENW48_04720</name>
</gene>